<dbReference type="RefSeq" id="WP_344795834.1">
    <property type="nucleotide sequence ID" value="NZ_BAABBN010000004.1"/>
</dbReference>
<dbReference type="GO" id="GO:0016787">
    <property type="term" value="F:hydrolase activity"/>
    <property type="evidence" value="ECO:0007669"/>
    <property type="project" value="UniProtKB-KW"/>
</dbReference>
<protein>
    <submittedName>
        <fullName evidence="1">Metal-dependent hydrolase</fullName>
    </submittedName>
</protein>
<dbReference type="PANTHER" id="PTHR39456">
    <property type="entry name" value="METAL-DEPENDENT HYDROLASE"/>
    <property type="match status" value="1"/>
</dbReference>
<dbReference type="EMBL" id="BAABBN010000004">
    <property type="protein sequence ID" value="GAA3916163.1"/>
    <property type="molecule type" value="Genomic_DNA"/>
</dbReference>
<evidence type="ECO:0000313" key="2">
    <source>
        <dbReference type="Proteomes" id="UP001501565"/>
    </source>
</evidence>
<dbReference type="Pfam" id="PF10118">
    <property type="entry name" value="Metal_hydrol"/>
    <property type="match status" value="1"/>
</dbReference>
<evidence type="ECO:0000313" key="1">
    <source>
        <dbReference type="EMBL" id="GAA3916163.1"/>
    </source>
</evidence>
<organism evidence="1 2">
    <name type="scientific">Litoribacillus peritrichatus</name>
    <dbReference type="NCBI Taxonomy" id="718191"/>
    <lineage>
        <taxon>Bacteria</taxon>
        <taxon>Pseudomonadati</taxon>
        <taxon>Pseudomonadota</taxon>
        <taxon>Gammaproteobacteria</taxon>
        <taxon>Oceanospirillales</taxon>
        <taxon>Oceanospirillaceae</taxon>
        <taxon>Litoribacillus</taxon>
    </lineage>
</organism>
<dbReference type="PANTHER" id="PTHR39456:SF1">
    <property type="entry name" value="METAL-DEPENDENT HYDROLASE"/>
    <property type="match status" value="1"/>
</dbReference>
<reference evidence="2" key="1">
    <citation type="journal article" date="2019" name="Int. J. Syst. Evol. Microbiol.">
        <title>The Global Catalogue of Microorganisms (GCM) 10K type strain sequencing project: providing services to taxonomists for standard genome sequencing and annotation.</title>
        <authorList>
            <consortium name="The Broad Institute Genomics Platform"/>
            <consortium name="The Broad Institute Genome Sequencing Center for Infectious Disease"/>
            <person name="Wu L."/>
            <person name="Ma J."/>
        </authorList>
    </citation>
    <scope>NUCLEOTIDE SEQUENCE [LARGE SCALE GENOMIC DNA]</scope>
    <source>
        <strain evidence="2">JCM 17551</strain>
    </source>
</reference>
<dbReference type="PIRSF" id="PIRSF007580">
    <property type="entry name" value="UCP07580"/>
    <property type="match status" value="1"/>
</dbReference>
<comment type="caution">
    <text evidence="1">The sequence shown here is derived from an EMBL/GenBank/DDBJ whole genome shotgun (WGS) entry which is preliminary data.</text>
</comment>
<keyword evidence="1" id="KW-0378">Hydrolase</keyword>
<dbReference type="InterPro" id="IPR016516">
    <property type="entry name" value="UCP07580"/>
</dbReference>
<keyword evidence="2" id="KW-1185">Reference proteome</keyword>
<name>A0ABP7M739_9GAMM</name>
<accession>A0ABP7M739</accession>
<dbReference type="Proteomes" id="UP001501565">
    <property type="component" value="Unassembled WGS sequence"/>
</dbReference>
<proteinExistence type="predicted"/>
<gene>
    <name evidence="1" type="ORF">GCM10022277_08560</name>
</gene>
<sequence length="295" mass="34912">MSHTSNITTPSDIDIQPRRMNFPFEQLTDKYFFDDNPIKSAFIAALSATFPAGEGEFIESVRRFRDQTDDAELKKQIKGFIGQEGHHSFQHKRFNQALKELGFDAVRLESDFEKDLQWTINGKTDRHRLAYTVCFEHLTAIMSDYFLRDTRTLDGMNDTIKHLMLWHTVEEIEHKAVAFDLFMTCDGDRKLLRKALVEASLLFSWRITKYTFRLLRWSNIKPSWQDVKGYSSFMFGQKGLLRSLRKPYLDFFRKDFHPWDHQNQTLIDQWQQTHYQAEFDRASDLFKKTEATSHA</sequence>